<keyword evidence="3" id="KW-1003">Cell membrane</keyword>
<dbReference type="Proteomes" id="UP000434052">
    <property type="component" value="Unassembled WGS sequence"/>
</dbReference>
<comment type="similarity">
    <text evidence="7">Belongs to the binding-protein-dependent transport system permease family.</text>
</comment>
<name>A0A6P1ZKC6_9BACT</name>
<dbReference type="EMBL" id="QMIF01000006">
    <property type="protein sequence ID" value="TVM33817.1"/>
    <property type="molecule type" value="Genomic_DNA"/>
</dbReference>
<feature type="transmembrane region" description="Helical" evidence="7">
    <location>
        <begin position="72"/>
        <end position="92"/>
    </location>
</feature>
<evidence type="ECO:0000313" key="10">
    <source>
        <dbReference type="EMBL" id="TVM33817.1"/>
    </source>
</evidence>
<evidence type="ECO:0000313" key="11">
    <source>
        <dbReference type="Proteomes" id="UP000434052"/>
    </source>
</evidence>
<reference evidence="10 11" key="1">
    <citation type="submission" date="2018-06" db="EMBL/GenBank/DDBJ databases">
        <title>Complete genome of Desulfovibrio marinus P48SEP.</title>
        <authorList>
            <person name="Crispim J.S."/>
            <person name="Vidigal P.M.P."/>
            <person name="Silva L.C.F."/>
            <person name="Araujo L.C."/>
            <person name="Laguardia C.N."/>
            <person name="Dias R.S."/>
            <person name="Sousa M.P."/>
            <person name="Paula S.O."/>
            <person name="Silva C."/>
        </authorList>
    </citation>
    <scope>NUCLEOTIDE SEQUENCE [LARGE SCALE GENOMIC DNA]</scope>
    <source>
        <strain evidence="10 11">P48SEP</strain>
    </source>
</reference>
<feature type="transmembrane region" description="Helical" evidence="7">
    <location>
        <begin position="131"/>
        <end position="150"/>
    </location>
</feature>
<reference evidence="9 12" key="2">
    <citation type="submission" date="2019-04" db="EMBL/GenBank/DDBJ databases">
        <title>Isolation and culture of sulfate reducing bacteria from the cold seep of the South China Sea.</title>
        <authorList>
            <person name="Sun C."/>
            <person name="Liu R."/>
        </authorList>
    </citation>
    <scope>NUCLEOTIDE SEQUENCE [LARGE SCALE GENOMIC DNA]</scope>
    <source>
        <strain evidence="9 12">CS1</strain>
    </source>
</reference>
<dbReference type="InterPro" id="IPR035906">
    <property type="entry name" value="MetI-like_sf"/>
</dbReference>
<dbReference type="GO" id="GO:0042918">
    <property type="term" value="P:alkanesulfonate transmembrane transport"/>
    <property type="evidence" value="ECO:0007669"/>
    <property type="project" value="UniProtKB-ARBA"/>
</dbReference>
<evidence type="ECO:0000256" key="5">
    <source>
        <dbReference type="ARBA" id="ARBA00022989"/>
    </source>
</evidence>
<feature type="transmembrane region" description="Helical" evidence="7">
    <location>
        <begin position="104"/>
        <end position="125"/>
    </location>
</feature>
<dbReference type="SUPFAM" id="SSF161098">
    <property type="entry name" value="MetI-like"/>
    <property type="match status" value="1"/>
</dbReference>
<dbReference type="GO" id="GO:0005886">
    <property type="term" value="C:plasma membrane"/>
    <property type="evidence" value="ECO:0007669"/>
    <property type="project" value="UniProtKB-SubCell"/>
</dbReference>
<keyword evidence="12" id="KW-1185">Reference proteome</keyword>
<dbReference type="PANTHER" id="PTHR30151">
    <property type="entry name" value="ALKANE SULFONATE ABC TRANSPORTER-RELATED, MEMBRANE SUBUNIT"/>
    <property type="match status" value="1"/>
</dbReference>
<evidence type="ECO:0000259" key="8">
    <source>
        <dbReference type="PROSITE" id="PS50928"/>
    </source>
</evidence>
<dbReference type="CDD" id="cd06261">
    <property type="entry name" value="TM_PBP2"/>
    <property type="match status" value="1"/>
</dbReference>
<feature type="transmembrane region" description="Helical" evidence="7">
    <location>
        <begin position="228"/>
        <end position="248"/>
    </location>
</feature>
<dbReference type="OrthoDB" id="5322475at2"/>
<dbReference type="PROSITE" id="PS50928">
    <property type="entry name" value="ABC_TM1"/>
    <property type="match status" value="1"/>
</dbReference>
<protein>
    <submittedName>
        <fullName evidence="10">ABC transporter permease</fullName>
    </submittedName>
</protein>
<evidence type="ECO:0000256" key="4">
    <source>
        <dbReference type="ARBA" id="ARBA00022692"/>
    </source>
</evidence>
<sequence length="260" mass="28372">MSILSKENIRSFGASVLALGVFVLLWGVIAAIANSEAIPSPAAVFREGVVMFSGKIGGNTMWAHAYYSMRRVIIAFLLAAATGLPLGIMMGWNKTFDKVVSPIFELLRPIPPIAWIPIAILWLGIGEGPKIFICYVGAFVIFVLNSYTGMRYTDTQLIDAARTYGASRREQLFHVAIPASLPSVFAGMQNALSMAWMCVLAAELVGAREGVGFIIIQGMNLDNPPMIVVGMITIGIIGILLAVSLRWLERILCPWRRELQ</sequence>
<comment type="subcellular location">
    <subcellularLocation>
        <location evidence="1 7">Cell membrane</location>
        <topology evidence="1 7">Multi-pass membrane protein</topology>
    </subcellularLocation>
</comment>
<evidence type="ECO:0000313" key="12">
    <source>
        <dbReference type="Proteomes" id="UP000503251"/>
    </source>
</evidence>
<dbReference type="FunFam" id="1.10.3720.10:FF:000003">
    <property type="entry name" value="Aliphatic sulfonate ABC transporter permease"/>
    <property type="match status" value="1"/>
</dbReference>
<evidence type="ECO:0000256" key="3">
    <source>
        <dbReference type="ARBA" id="ARBA00022475"/>
    </source>
</evidence>
<dbReference type="PANTHER" id="PTHR30151:SF0">
    <property type="entry name" value="ABC TRANSPORTER PERMEASE PROTEIN MJ0413-RELATED"/>
    <property type="match status" value="1"/>
</dbReference>
<proteinExistence type="inferred from homology"/>
<dbReference type="EMBL" id="CP039543">
    <property type="protein sequence ID" value="QJT09400.1"/>
    <property type="molecule type" value="Genomic_DNA"/>
</dbReference>
<accession>A0A6P1ZKC6</accession>
<feature type="domain" description="ABC transmembrane type-1" evidence="8">
    <location>
        <begin position="65"/>
        <end position="245"/>
    </location>
</feature>
<gene>
    <name evidence="10" type="ORF">DQK91_10360</name>
    <name evidence="9" type="ORF">E8L03_10800</name>
</gene>
<evidence type="ECO:0000256" key="1">
    <source>
        <dbReference type="ARBA" id="ARBA00004651"/>
    </source>
</evidence>
<keyword evidence="5 7" id="KW-1133">Transmembrane helix</keyword>
<keyword evidence="2 7" id="KW-0813">Transport</keyword>
<evidence type="ECO:0000256" key="7">
    <source>
        <dbReference type="RuleBase" id="RU363032"/>
    </source>
</evidence>
<dbReference type="Proteomes" id="UP000503251">
    <property type="component" value="Chromosome"/>
</dbReference>
<organism evidence="10 11">
    <name type="scientific">Oceanidesulfovibrio marinus</name>
    <dbReference type="NCBI Taxonomy" id="370038"/>
    <lineage>
        <taxon>Bacteria</taxon>
        <taxon>Pseudomonadati</taxon>
        <taxon>Thermodesulfobacteriota</taxon>
        <taxon>Desulfovibrionia</taxon>
        <taxon>Desulfovibrionales</taxon>
        <taxon>Desulfovibrionaceae</taxon>
        <taxon>Oceanidesulfovibrio</taxon>
    </lineage>
</organism>
<dbReference type="RefSeq" id="WP_144305293.1">
    <property type="nucleotide sequence ID" value="NZ_QMIF01000006.1"/>
</dbReference>
<dbReference type="Pfam" id="PF00528">
    <property type="entry name" value="BPD_transp_1"/>
    <property type="match status" value="1"/>
</dbReference>
<evidence type="ECO:0000313" key="9">
    <source>
        <dbReference type="EMBL" id="QJT09400.1"/>
    </source>
</evidence>
<evidence type="ECO:0000256" key="2">
    <source>
        <dbReference type="ARBA" id="ARBA00022448"/>
    </source>
</evidence>
<keyword evidence="6 7" id="KW-0472">Membrane</keyword>
<dbReference type="Gene3D" id="1.10.3720.10">
    <property type="entry name" value="MetI-like"/>
    <property type="match status" value="1"/>
</dbReference>
<keyword evidence="4 7" id="KW-0812">Transmembrane</keyword>
<dbReference type="InterPro" id="IPR000515">
    <property type="entry name" value="MetI-like"/>
</dbReference>
<feature type="transmembrane region" description="Helical" evidence="7">
    <location>
        <begin position="12"/>
        <end position="33"/>
    </location>
</feature>
<dbReference type="AlphaFoldDB" id="A0A6P1ZKC6"/>
<evidence type="ECO:0000256" key="6">
    <source>
        <dbReference type="ARBA" id="ARBA00023136"/>
    </source>
</evidence>